<dbReference type="Pfam" id="PF07238">
    <property type="entry name" value="PilZ"/>
    <property type="match status" value="1"/>
</dbReference>
<evidence type="ECO:0000259" key="1">
    <source>
        <dbReference type="Pfam" id="PF03756"/>
    </source>
</evidence>
<organism evidence="3 4">
    <name type="scientific">Leptospira ognonensis</name>
    <dbReference type="NCBI Taxonomy" id="2484945"/>
    <lineage>
        <taxon>Bacteria</taxon>
        <taxon>Pseudomonadati</taxon>
        <taxon>Spirochaetota</taxon>
        <taxon>Spirochaetia</taxon>
        <taxon>Leptospirales</taxon>
        <taxon>Leptospiraceae</taxon>
        <taxon>Leptospira</taxon>
    </lineage>
</organism>
<dbReference type="EMBL" id="RQGD01000014">
    <property type="protein sequence ID" value="TGL61957.1"/>
    <property type="molecule type" value="Genomic_DNA"/>
</dbReference>
<evidence type="ECO:0000313" key="4">
    <source>
        <dbReference type="Proteomes" id="UP000297693"/>
    </source>
</evidence>
<accession>A0A4R9K8E5</accession>
<evidence type="ECO:0000313" key="3">
    <source>
        <dbReference type="EMBL" id="TGL61957.1"/>
    </source>
</evidence>
<sequence length="422" mass="49663">MKTNLEIPEVIVLDKTYTRVYLQEDSFISNLRRALPREISIEHFEKPLKSQISEIDFNFLQNYYERRNGANGEAYILRTIPQRIRVDIANAFFAQDYITREDKDYLLKFYVLDEGLERYILRHSITESDEIKMLKLFNLKSLHINNVQKAMISEILESVKEIEKKFIFFANLYTSPKHKFFSPPNLKHVSGMQITEAARQFAIAICHKFGSVPFEGVTFLLQSLKSEFYQYAKVNMPIKMRAIAKDVKFAKDKTWNFVDIEITVYQENVEISKVTTIATILPLKVYQRLKSGQQELYEIDPRFRPSERFRNNISIRYLEGDQMKKWVCHIENFSVGGFMVKAEGALPPKQFTENEDLEFFMHFDIAGFVHGKCKNTWTRVEREEEDTFLAGFSIIEMTNVDTENLKEAIGRFGRLIEERDLY</sequence>
<dbReference type="RefSeq" id="WP_135622750.1">
    <property type="nucleotide sequence ID" value="NZ_RQGD01000014.1"/>
</dbReference>
<dbReference type="OrthoDB" id="325143at2"/>
<dbReference type="Gene3D" id="2.40.10.220">
    <property type="entry name" value="predicted glycosyltransferase like domains"/>
    <property type="match status" value="1"/>
</dbReference>
<dbReference type="Pfam" id="PF03756">
    <property type="entry name" value="AfsA"/>
    <property type="match status" value="1"/>
</dbReference>
<dbReference type="InterPro" id="IPR009875">
    <property type="entry name" value="PilZ_domain"/>
</dbReference>
<feature type="domain" description="A-factor biosynthesis hotdog" evidence="1">
    <location>
        <begin position="169"/>
        <end position="248"/>
    </location>
</feature>
<gene>
    <name evidence="3" type="ORF">EHQ58_04955</name>
</gene>
<dbReference type="InterPro" id="IPR005509">
    <property type="entry name" value="AfsA_hotdog_dom"/>
</dbReference>
<dbReference type="AlphaFoldDB" id="A0A4R9K8E5"/>
<keyword evidence="4" id="KW-1185">Reference proteome</keyword>
<proteinExistence type="predicted"/>
<evidence type="ECO:0000259" key="2">
    <source>
        <dbReference type="Pfam" id="PF07238"/>
    </source>
</evidence>
<dbReference type="GO" id="GO:0035438">
    <property type="term" value="F:cyclic-di-GMP binding"/>
    <property type="evidence" value="ECO:0007669"/>
    <property type="project" value="InterPro"/>
</dbReference>
<dbReference type="Proteomes" id="UP000297693">
    <property type="component" value="Unassembled WGS sequence"/>
</dbReference>
<protein>
    <submittedName>
        <fullName evidence="3">Pilus assembly protein PilZ</fullName>
    </submittedName>
</protein>
<name>A0A4R9K8E5_9LEPT</name>
<comment type="caution">
    <text evidence="3">The sequence shown here is derived from an EMBL/GenBank/DDBJ whole genome shotgun (WGS) entry which is preliminary data.</text>
</comment>
<reference evidence="3" key="1">
    <citation type="journal article" date="2019" name="PLoS Negl. Trop. Dis.">
        <title>Revisiting the worldwide diversity of Leptospira species in the environment.</title>
        <authorList>
            <person name="Vincent A.T."/>
            <person name="Schiettekatte O."/>
            <person name="Bourhy P."/>
            <person name="Veyrier F.J."/>
            <person name="Picardeau M."/>
        </authorList>
    </citation>
    <scope>NUCLEOTIDE SEQUENCE [LARGE SCALE GENOMIC DNA]</scope>
    <source>
        <strain evidence="3">201702476</strain>
    </source>
</reference>
<feature type="domain" description="PilZ" evidence="2">
    <location>
        <begin position="304"/>
        <end position="407"/>
    </location>
</feature>